<accession>B6YXG2</accession>
<feature type="transmembrane region" description="Helical" evidence="6">
    <location>
        <begin position="90"/>
        <end position="108"/>
    </location>
</feature>
<keyword evidence="4 6" id="KW-1133">Transmembrane helix</keyword>
<dbReference type="EMBL" id="CP000855">
    <property type="protein sequence ID" value="ACJ16775.1"/>
    <property type="molecule type" value="Genomic_DNA"/>
</dbReference>
<keyword evidence="5 6" id="KW-0472">Membrane</keyword>
<reference evidence="8 9" key="1">
    <citation type="journal article" date="2008" name="J. Bacteriol.">
        <title>The complete genome sequence of Thermococcus onnurineus NA1 reveals a mixed heterotrophic and carboxydotrophic metabolism.</title>
        <authorList>
            <person name="Lee H.S."/>
            <person name="Kang S.G."/>
            <person name="Bae S.S."/>
            <person name="Lim J.K."/>
            <person name="Cho Y."/>
            <person name="Kim Y.J."/>
            <person name="Jeon J.H."/>
            <person name="Cha S.S."/>
            <person name="Kwon K.K."/>
            <person name="Kim H.T."/>
            <person name="Park C.J."/>
            <person name="Lee H.W."/>
            <person name="Kim S.I."/>
            <person name="Chun J."/>
            <person name="Colwell R.R."/>
            <person name="Kim S.J."/>
            <person name="Lee J.H."/>
        </authorList>
    </citation>
    <scope>NUCLEOTIDE SEQUENCE [LARGE SCALE GENOMIC DNA]</scope>
    <source>
        <strain evidence="8 9">NA1</strain>
    </source>
</reference>
<comment type="subcellular location">
    <subcellularLocation>
        <location evidence="1">Cell membrane</location>
        <topology evidence="1">Single-pass membrane protein</topology>
    </subcellularLocation>
</comment>
<dbReference type="Pfam" id="PF04024">
    <property type="entry name" value="PspC"/>
    <property type="match status" value="1"/>
</dbReference>
<dbReference type="PATRIC" id="fig|523850.10.peg.1295"/>
<dbReference type="AlphaFoldDB" id="B6YXG2"/>
<evidence type="ECO:0000313" key="8">
    <source>
        <dbReference type="EMBL" id="ACJ16775.1"/>
    </source>
</evidence>
<dbReference type="PANTHER" id="PTHR33885">
    <property type="entry name" value="PHAGE SHOCK PROTEIN C"/>
    <property type="match status" value="1"/>
</dbReference>
<keyword evidence="2" id="KW-1003">Cell membrane</keyword>
<keyword evidence="9" id="KW-1185">Reference proteome</keyword>
<dbReference type="KEGG" id="ton:TON_1287"/>
<evidence type="ECO:0000256" key="3">
    <source>
        <dbReference type="ARBA" id="ARBA00022692"/>
    </source>
</evidence>
<sequence>MRSKENRVFLGVIGGIAEHLEVDPTLLRIIFVVLLVFNPFAMVLLYFLLALVLPEEGDEEKPIEERLNELADETGKRINEIFSGNDNTKALAVILIVIGAALIAKPLFPLIIDPVGGTTLLAATLLVIGIILLTKGD</sequence>
<evidence type="ECO:0000256" key="2">
    <source>
        <dbReference type="ARBA" id="ARBA00022475"/>
    </source>
</evidence>
<feature type="transmembrane region" description="Helical" evidence="6">
    <location>
        <begin position="114"/>
        <end position="133"/>
    </location>
</feature>
<dbReference type="Proteomes" id="UP000002727">
    <property type="component" value="Chromosome"/>
</dbReference>
<evidence type="ECO:0000313" key="9">
    <source>
        <dbReference type="Proteomes" id="UP000002727"/>
    </source>
</evidence>
<gene>
    <name evidence="8" type="ordered locus">TON_1287</name>
</gene>
<name>B6YXG2_THEON</name>
<feature type="transmembrane region" description="Helical" evidence="6">
    <location>
        <begin position="29"/>
        <end position="53"/>
    </location>
</feature>
<organism evidence="8 9">
    <name type="scientific">Thermococcus onnurineus (strain NA1)</name>
    <dbReference type="NCBI Taxonomy" id="523850"/>
    <lineage>
        <taxon>Archaea</taxon>
        <taxon>Methanobacteriati</taxon>
        <taxon>Methanobacteriota</taxon>
        <taxon>Thermococci</taxon>
        <taxon>Thermococcales</taxon>
        <taxon>Thermococcaceae</taxon>
        <taxon>Thermococcus</taxon>
    </lineage>
</organism>
<keyword evidence="3 6" id="KW-0812">Transmembrane</keyword>
<dbReference type="STRING" id="523850.TON_1287"/>
<dbReference type="HOGENOM" id="CLU_099432_1_0_2"/>
<dbReference type="InterPro" id="IPR052027">
    <property type="entry name" value="PspC"/>
</dbReference>
<proteinExistence type="predicted"/>
<feature type="domain" description="Phage shock protein PspC N-terminal" evidence="7">
    <location>
        <begin position="1"/>
        <end position="56"/>
    </location>
</feature>
<protein>
    <submittedName>
        <fullName evidence="8">Transcription regulator</fullName>
    </submittedName>
</protein>
<dbReference type="InterPro" id="IPR007168">
    <property type="entry name" value="Phageshock_PspC_N"/>
</dbReference>
<evidence type="ECO:0000259" key="7">
    <source>
        <dbReference type="Pfam" id="PF04024"/>
    </source>
</evidence>
<evidence type="ECO:0000256" key="6">
    <source>
        <dbReference type="SAM" id="Phobius"/>
    </source>
</evidence>
<evidence type="ECO:0000256" key="1">
    <source>
        <dbReference type="ARBA" id="ARBA00004162"/>
    </source>
</evidence>
<dbReference type="GO" id="GO:0005886">
    <property type="term" value="C:plasma membrane"/>
    <property type="evidence" value="ECO:0007669"/>
    <property type="project" value="UniProtKB-SubCell"/>
</dbReference>
<evidence type="ECO:0000256" key="4">
    <source>
        <dbReference type="ARBA" id="ARBA00022989"/>
    </source>
</evidence>
<dbReference type="eggNOG" id="arCOG03456">
    <property type="taxonomic scope" value="Archaea"/>
</dbReference>
<evidence type="ECO:0000256" key="5">
    <source>
        <dbReference type="ARBA" id="ARBA00023136"/>
    </source>
</evidence>
<dbReference type="PANTHER" id="PTHR33885:SF3">
    <property type="entry name" value="PHAGE SHOCK PROTEIN C"/>
    <property type="match status" value="1"/>
</dbReference>